<proteinExistence type="predicted"/>
<name>A0A4R1BR38_9PROT</name>
<dbReference type="OrthoDB" id="9769264at2"/>
<keyword evidence="2" id="KW-1185">Reference proteome</keyword>
<sequence>MCGLYFELALALMDEHYDEAVPLFRLLAEEAPVGAPFRLVALGGPEIARHSERYAALMDSDPLMSFAMLPPDSATEHDFRVRFERGYRLLSQAIPDLAAEFAGLVCEVCMVVGDSQAAMQFDGGSSYMLWGGLFLNAASHDTDVAMVEVLAHESGHSLLFGYALDEPLVENADDELFKSPLRHDPRPMDGIYHATYVSARMHWAMSRLLDSGCLDAAGRAEAQAARDRDREHFEAGYAVVAEFGLLTETGRAVMAGARAYMDGVA</sequence>
<evidence type="ECO:0000313" key="2">
    <source>
        <dbReference type="Proteomes" id="UP000295443"/>
    </source>
</evidence>
<dbReference type="InterPro" id="IPR026337">
    <property type="entry name" value="AKG_HExxH"/>
</dbReference>
<accession>A0A4R1BR38</accession>
<dbReference type="EMBL" id="SJZB01000005">
    <property type="protein sequence ID" value="TCJ19776.1"/>
    <property type="molecule type" value="Genomic_DNA"/>
</dbReference>
<dbReference type="RefSeq" id="WP_131444480.1">
    <property type="nucleotide sequence ID" value="NZ_SJZB01000005.1"/>
</dbReference>
<evidence type="ECO:0000313" key="1">
    <source>
        <dbReference type="EMBL" id="TCJ19776.1"/>
    </source>
</evidence>
<dbReference type="NCBIfam" id="TIGR04267">
    <property type="entry name" value="mod_HExxH"/>
    <property type="match status" value="1"/>
</dbReference>
<protein>
    <submittedName>
        <fullName evidence="1">HEXXH motif domain-containing protein</fullName>
    </submittedName>
</protein>
<dbReference type="Proteomes" id="UP000295443">
    <property type="component" value="Unassembled WGS sequence"/>
</dbReference>
<dbReference type="AlphaFoldDB" id="A0A4R1BR38"/>
<comment type="caution">
    <text evidence="1">The sequence shown here is derived from an EMBL/GenBank/DDBJ whole genome shotgun (WGS) entry which is preliminary data.</text>
</comment>
<organism evidence="1 2">
    <name type="scientific">Parasulfuritortus cantonensis</name>
    <dbReference type="NCBI Taxonomy" id="2528202"/>
    <lineage>
        <taxon>Bacteria</taxon>
        <taxon>Pseudomonadati</taxon>
        <taxon>Pseudomonadota</taxon>
        <taxon>Betaproteobacteria</taxon>
        <taxon>Nitrosomonadales</taxon>
        <taxon>Thiobacillaceae</taxon>
        <taxon>Parasulfuritortus</taxon>
    </lineage>
</organism>
<gene>
    <name evidence="1" type="ORF">EZJ19_01215</name>
</gene>
<reference evidence="1 2" key="1">
    <citation type="submission" date="2019-03" db="EMBL/GenBank/DDBJ databases">
        <title>Genome sequence of Thiobacillaceae bacterium LSR1, a sulfur-oxidizing bacterium isolated from freshwater sediment.</title>
        <authorList>
            <person name="Li S."/>
        </authorList>
    </citation>
    <scope>NUCLEOTIDE SEQUENCE [LARGE SCALE GENOMIC DNA]</scope>
    <source>
        <strain evidence="1 2">LSR1</strain>
    </source>
</reference>